<evidence type="ECO:0000313" key="4">
    <source>
        <dbReference type="EMBL" id="GHP07430.1"/>
    </source>
</evidence>
<dbReference type="PROSITE" id="PS50005">
    <property type="entry name" value="TPR"/>
    <property type="match status" value="1"/>
</dbReference>
<dbReference type="AlphaFoldDB" id="A0A830HNR0"/>
<dbReference type="PANTHER" id="PTHR12558">
    <property type="entry name" value="CELL DIVISION CYCLE 16,23,27"/>
    <property type="match status" value="1"/>
</dbReference>
<gene>
    <name evidence="4" type="ORF">PPROV_000617200</name>
</gene>
<comment type="caution">
    <text evidence="4">The sequence shown here is derived from an EMBL/GenBank/DDBJ whole genome shotgun (WGS) entry which is preliminary data.</text>
</comment>
<dbReference type="GO" id="GO:0016567">
    <property type="term" value="P:protein ubiquitination"/>
    <property type="evidence" value="ECO:0007669"/>
    <property type="project" value="TreeGrafter"/>
</dbReference>
<feature type="region of interest" description="Disordered" evidence="3">
    <location>
        <begin position="313"/>
        <end position="341"/>
    </location>
</feature>
<dbReference type="SUPFAM" id="SSF48452">
    <property type="entry name" value="TPR-like"/>
    <property type="match status" value="2"/>
</dbReference>
<keyword evidence="5" id="KW-1185">Reference proteome</keyword>
<dbReference type="InterPro" id="IPR019734">
    <property type="entry name" value="TPR_rpt"/>
</dbReference>
<dbReference type="SMART" id="SM00028">
    <property type="entry name" value="TPR"/>
    <property type="match status" value="3"/>
</dbReference>
<feature type="compositionally biased region" description="Acidic residues" evidence="3">
    <location>
        <begin position="556"/>
        <end position="618"/>
    </location>
</feature>
<name>A0A830HNR0_9CHLO</name>
<feature type="region of interest" description="Disordered" evidence="3">
    <location>
        <begin position="553"/>
        <end position="618"/>
    </location>
</feature>
<proteinExistence type="predicted"/>
<dbReference type="EMBL" id="BNJQ01000016">
    <property type="protein sequence ID" value="GHP07430.1"/>
    <property type="molecule type" value="Genomic_DNA"/>
</dbReference>
<dbReference type="GO" id="GO:0051301">
    <property type="term" value="P:cell division"/>
    <property type="evidence" value="ECO:0007669"/>
    <property type="project" value="TreeGrafter"/>
</dbReference>
<accession>A0A830HNR0</accession>
<evidence type="ECO:0000256" key="1">
    <source>
        <dbReference type="ARBA" id="ARBA00022803"/>
    </source>
</evidence>
<organism evidence="4 5">
    <name type="scientific">Pycnococcus provasolii</name>
    <dbReference type="NCBI Taxonomy" id="41880"/>
    <lineage>
        <taxon>Eukaryota</taxon>
        <taxon>Viridiplantae</taxon>
        <taxon>Chlorophyta</taxon>
        <taxon>Pseudoscourfieldiophyceae</taxon>
        <taxon>Pseudoscourfieldiales</taxon>
        <taxon>Pycnococcaceae</taxon>
        <taxon>Pycnococcus</taxon>
    </lineage>
</organism>
<dbReference type="PANTHER" id="PTHR12558:SF36">
    <property type="entry name" value="ANAPHASE-PROMOTING COMPLEX SUBUNIT 7"/>
    <property type="match status" value="1"/>
</dbReference>
<keyword evidence="1 2" id="KW-0802">TPR repeat</keyword>
<protein>
    <recommendedName>
        <fullName evidence="6">Anaphase-promoting complex subunit 7</fullName>
    </recommendedName>
</protein>
<dbReference type="InterPro" id="IPR011990">
    <property type="entry name" value="TPR-like_helical_dom_sf"/>
</dbReference>
<dbReference type="PROSITE" id="PS50293">
    <property type="entry name" value="TPR_REGION"/>
    <property type="match status" value="1"/>
</dbReference>
<dbReference type="Proteomes" id="UP000660262">
    <property type="component" value="Unassembled WGS sequence"/>
</dbReference>
<evidence type="ECO:0000256" key="3">
    <source>
        <dbReference type="SAM" id="MobiDB-lite"/>
    </source>
</evidence>
<evidence type="ECO:0000313" key="5">
    <source>
        <dbReference type="Proteomes" id="UP000660262"/>
    </source>
</evidence>
<feature type="repeat" description="TPR" evidence="2">
    <location>
        <begin position="504"/>
        <end position="537"/>
    </location>
</feature>
<dbReference type="GO" id="GO:0045842">
    <property type="term" value="P:positive regulation of mitotic metaphase/anaphase transition"/>
    <property type="evidence" value="ECO:0007669"/>
    <property type="project" value="TreeGrafter"/>
</dbReference>
<evidence type="ECO:0008006" key="6">
    <source>
        <dbReference type="Google" id="ProtNLM"/>
    </source>
</evidence>
<feature type="compositionally biased region" description="Basic residues" evidence="3">
    <location>
        <begin position="317"/>
        <end position="327"/>
    </location>
</feature>
<dbReference type="Gene3D" id="1.25.40.10">
    <property type="entry name" value="Tetratricopeptide repeat domain"/>
    <property type="match status" value="2"/>
</dbReference>
<dbReference type="GO" id="GO:0005680">
    <property type="term" value="C:anaphase-promoting complex"/>
    <property type="evidence" value="ECO:0007669"/>
    <property type="project" value="TreeGrafter"/>
</dbReference>
<reference evidence="4" key="1">
    <citation type="submission" date="2020-10" db="EMBL/GenBank/DDBJ databases">
        <title>Unveiling of a novel bifunctional photoreceptor, Dualchrome1, isolated from a cosmopolitan green alga.</title>
        <authorList>
            <person name="Suzuki S."/>
            <person name="Kawachi M."/>
        </authorList>
    </citation>
    <scope>NUCLEOTIDE SEQUENCE</scope>
    <source>
        <strain evidence="4">NIES 2893</strain>
    </source>
</reference>
<evidence type="ECO:0000256" key="2">
    <source>
        <dbReference type="PROSITE-ProRule" id="PRU00339"/>
    </source>
</evidence>
<sequence>MVMYGDILVKLKLPKRALAKYRNAISFAGNSSDAAASLEKQYALREKCSECFQMLGEHEAAMREVLLIPQQQRSVQALARLAQAATAAGAAMEAAQAYRALLKQCPVAVEAIPELASLAAAYGAIDTSAEDDEENAPAATTYAQAHGVPLPARGESTSSSGDVMHELYEALAAHRMGAANDAASLLESMRRRRALTKSPTLLAHQAQALADDDDDVGALAAYVEIRRIDPLRADGMADYALLLSSCNGAGVGWSAGDATQAVSARRRLAAPQWDDAPPPEAEAELAALSRDLLNHEGPAKAAGWVAASLHVEAEHRRSTRTRRKQGRGWRPPPRAVRHAERAVAADPLCVTARVQLGRLRRLGGMGDTAAASFRRALRLAPWNLAAREGLVRACLCAPRTVSRVKEALLAAKEAASRRPGSPLAMCLLGDAHAAAAGASLLHNGGATHRARARGAYESALRASPATRGCARAAAGIADVLIAEGHARSAVSVLEKQLECTARDASLHAKLGAVLVKVMDYGEAVSAYQRALAISPGLAEASTGLERAERLLRGEEIADAEEEDDEEDDEEEDDVIEEEDEGLEDDEDDEVFDVDEEDEGLEDDVGEDDEGLDDDDYMG</sequence>